<accession>A0A2Z6G8E7</accession>
<gene>
    <name evidence="3" type="ORF">OYT1_ch0152</name>
</gene>
<dbReference type="EMBL" id="AP018738">
    <property type="protein sequence ID" value="BBE49728.1"/>
    <property type="molecule type" value="Genomic_DNA"/>
</dbReference>
<evidence type="ECO:0000259" key="2">
    <source>
        <dbReference type="Pfam" id="PF25231"/>
    </source>
</evidence>
<feature type="transmembrane region" description="Helical" evidence="1">
    <location>
        <begin position="94"/>
        <end position="115"/>
    </location>
</feature>
<feature type="transmembrane region" description="Helical" evidence="1">
    <location>
        <begin position="135"/>
        <end position="160"/>
    </location>
</feature>
<evidence type="ECO:0000313" key="3">
    <source>
        <dbReference type="EMBL" id="BBE49728.1"/>
    </source>
</evidence>
<dbReference type="Pfam" id="PF25231">
    <property type="entry name" value="DUF7847"/>
    <property type="match status" value="1"/>
</dbReference>
<feature type="domain" description="DUF7847" evidence="2">
    <location>
        <begin position="13"/>
        <end position="220"/>
    </location>
</feature>
<protein>
    <recommendedName>
        <fullName evidence="2">DUF7847 domain-containing protein</fullName>
    </recommendedName>
</protein>
<sequence>MDARKVAALHGWQWIREGWTLFQKSPVLWVVLIVVGLTGLIALSAVPVVGEPLATLLFPALLAGYMQGCRALERGEELELSHLFAGFRHHSQQLVTLGGVNLVGQLLIFGVMMLTGGASLVSLFMSGKPVDDPALIAQAVAGAGFAIVIGIALFTILLMASQFAPMLVTFDRSTALPSLKASLHACLNNILPLSVYCLMLLPFALAASIPAMLGWLVLLPVMVTSMYAAYRDLFESEASVTLVA</sequence>
<name>A0A2Z6G8E7_9PROT</name>
<proteinExistence type="predicted"/>
<dbReference type="InterPro" id="IPR057169">
    <property type="entry name" value="DUF7847"/>
</dbReference>
<organism evidence="3 4">
    <name type="scientific">Ferriphaselus amnicola</name>
    <dbReference type="NCBI Taxonomy" id="1188319"/>
    <lineage>
        <taxon>Bacteria</taxon>
        <taxon>Pseudomonadati</taxon>
        <taxon>Pseudomonadota</taxon>
        <taxon>Betaproteobacteria</taxon>
        <taxon>Nitrosomonadales</taxon>
        <taxon>Gallionellaceae</taxon>
        <taxon>Ferriphaselus</taxon>
    </lineage>
</organism>
<dbReference type="STRING" id="1188319.OYT1_00601"/>
<dbReference type="AlphaFoldDB" id="A0A2Z6G8E7"/>
<keyword evidence="1" id="KW-0812">Transmembrane</keyword>
<dbReference type="NCBIfam" id="NF041043">
    <property type="entry name" value="BPSS1780_fam"/>
    <property type="match status" value="1"/>
</dbReference>
<evidence type="ECO:0000313" key="4">
    <source>
        <dbReference type="Proteomes" id="UP000033070"/>
    </source>
</evidence>
<keyword evidence="1" id="KW-1133">Transmembrane helix</keyword>
<dbReference type="InterPro" id="IPR047798">
    <property type="entry name" value="BPSS1780-like"/>
</dbReference>
<evidence type="ECO:0000256" key="1">
    <source>
        <dbReference type="SAM" id="Phobius"/>
    </source>
</evidence>
<dbReference type="Proteomes" id="UP000033070">
    <property type="component" value="Chromosome"/>
</dbReference>
<keyword evidence="1" id="KW-0472">Membrane</keyword>
<reference evidence="3 4" key="1">
    <citation type="submission" date="2018-06" db="EMBL/GenBank/DDBJ databases">
        <title>OYT1 Genome Sequencing.</title>
        <authorList>
            <person name="Kato S."/>
            <person name="Itoh T."/>
            <person name="Ohkuma M."/>
        </authorList>
    </citation>
    <scope>NUCLEOTIDE SEQUENCE [LARGE SCALE GENOMIC DNA]</scope>
    <source>
        <strain evidence="3 4">OYT1</strain>
    </source>
</reference>
<keyword evidence="4" id="KW-1185">Reference proteome</keyword>
<dbReference type="OrthoDB" id="5298483at2"/>
<dbReference type="KEGG" id="fam:OYT1_ch0152"/>
<feature type="transmembrane region" description="Helical" evidence="1">
    <location>
        <begin position="26"/>
        <end position="46"/>
    </location>
</feature>
<dbReference type="RefSeq" id="WP_062625804.1">
    <property type="nucleotide sequence ID" value="NZ_AP018738.1"/>
</dbReference>